<evidence type="ECO:0000313" key="5">
    <source>
        <dbReference type="Proteomes" id="UP000078410"/>
    </source>
</evidence>
<dbReference type="PANTHER" id="PTHR24171">
    <property type="entry name" value="ANKYRIN REPEAT DOMAIN-CONTAINING PROTEIN 39-RELATED"/>
    <property type="match status" value="1"/>
</dbReference>
<dbReference type="SMART" id="SM00248">
    <property type="entry name" value="ANK"/>
    <property type="match status" value="2"/>
</dbReference>
<dbReference type="Proteomes" id="UP000078410">
    <property type="component" value="Unassembled WGS sequence"/>
</dbReference>
<dbReference type="Pfam" id="PF12796">
    <property type="entry name" value="Ank_2"/>
    <property type="match status" value="1"/>
</dbReference>
<name>A0A1B7IRX8_9ENTR</name>
<dbReference type="SUPFAM" id="SSF48403">
    <property type="entry name" value="Ankyrin repeat"/>
    <property type="match status" value="1"/>
</dbReference>
<keyword evidence="2 3" id="KW-0040">ANK repeat</keyword>
<dbReference type="OrthoDB" id="9812708at2"/>
<keyword evidence="5" id="KW-1185">Reference proteome</keyword>
<gene>
    <name evidence="4" type="ORF">M975_1428</name>
</gene>
<evidence type="ECO:0000256" key="1">
    <source>
        <dbReference type="ARBA" id="ARBA00022737"/>
    </source>
</evidence>
<accession>A0A1B7IRX8</accession>
<sequence>MSKKLTAHDVLSRYMEEDLPEFCGMELKSVNQSGNFGDAPLHVACTRGNKYEVQALIDAGADINAPGELGNTPLHAATGQNHISVVNILLKSGASKSKVNNLNQTPLDKAKMNENKILVALLE</sequence>
<organism evidence="4 5">
    <name type="scientific">Buttiauxella brennerae ATCC 51605</name>
    <dbReference type="NCBI Taxonomy" id="1354251"/>
    <lineage>
        <taxon>Bacteria</taxon>
        <taxon>Pseudomonadati</taxon>
        <taxon>Pseudomonadota</taxon>
        <taxon>Gammaproteobacteria</taxon>
        <taxon>Enterobacterales</taxon>
        <taxon>Enterobacteriaceae</taxon>
        <taxon>Buttiauxella</taxon>
    </lineage>
</organism>
<dbReference type="PROSITE" id="PS50297">
    <property type="entry name" value="ANK_REP_REGION"/>
    <property type="match status" value="2"/>
</dbReference>
<proteinExistence type="predicted"/>
<dbReference type="InterPro" id="IPR002110">
    <property type="entry name" value="Ankyrin_rpt"/>
</dbReference>
<dbReference type="PATRIC" id="fig|1354251.4.peg.1470"/>
<feature type="repeat" description="ANK" evidence="3">
    <location>
        <begin position="36"/>
        <end position="68"/>
    </location>
</feature>
<dbReference type="AlphaFoldDB" id="A0A1B7IRX8"/>
<reference evidence="4 5" key="1">
    <citation type="submission" date="2016-04" db="EMBL/GenBank/DDBJ databases">
        <title>ATOL: Assembling a taxonomically balanced genome-scale reconstruction of the evolutionary history of the Enterobacteriaceae.</title>
        <authorList>
            <person name="Plunkett G.III."/>
            <person name="Neeno-Eckwall E.C."/>
            <person name="Glasner J.D."/>
            <person name="Perna N.T."/>
        </authorList>
    </citation>
    <scope>NUCLEOTIDE SEQUENCE [LARGE SCALE GENOMIC DNA]</scope>
    <source>
        <strain evidence="4 5">ATCC 51605</strain>
    </source>
</reference>
<dbReference type="InterPro" id="IPR036770">
    <property type="entry name" value="Ankyrin_rpt-contain_sf"/>
</dbReference>
<dbReference type="RefSeq" id="WP_064558305.1">
    <property type="nucleotide sequence ID" value="NZ_LXER01000013.1"/>
</dbReference>
<evidence type="ECO:0000256" key="2">
    <source>
        <dbReference type="ARBA" id="ARBA00023043"/>
    </source>
</evidence>
<evidence type="ECO:0000313" key="4">
    <source>
        <dbReference type="EMBL" id="OAT32548.1"/>
    </source>
</evidence>
<comment type="caution">
    <text evidence="4">The sequence shown here is derived from an EMBL/GenBank/DDBJ whole genome shotgun (WGS) entry which is preliminary data.</text>
</comment>
<feature type="repeat" description="ANK" evidence="3">
    <location>
        <begin position="69"/>
        <end position="101"/>
    </location>
</feature>
<dbReference type="Gene3D" id="1.25.40.20">
    <property type="entry name" value="Ankyrin repeat-containing domain"/>
    <property type="match status" value="2"/>
</dbReference>
<dbReference type="PROSITE" id="PS50088">
    <property type="entry name" value="ANK_REPEAT"/>
    <property type="match status" value="2"/>
</dbReference>
<evidence type="ECO:0000256" key="3">
    <source>
        <dbReference type="PROSITE-ProRule" id="PRU00023"/>
    </source>
</evidence>
<dbReference type="EMBL" id="LXER01000013">
    <property type="protein sequence ID" value="OAT32548.1"/>
    <property type="molecule type" value="Genomic_DNA"/>
</dbReference>
<protein>
    <submittedName>
        <fullName evidence="4">Ankyrin repeat protein</fullName>
    </submittedName>
</protein>
<keyword evidence="1" id="KW-0677">Repeat</keyword>